<evidence type="ECO:0000256" key="3">
    <source>
        <dbReference type="ARBA" id="ARBA00022448"/>
    </source>
</evidence>
<dbReference type="FunCoup" id="K3W853">
    <property type="interactions" value="5"/>
</dbReference>
<evidence type="ECO:0000256" key="9">
    <source>
        <dbReference type="ARBA" id="ARBA00023136"/>
    </source>
</evidence>
<keyword evidence="15" id="KW-1185">Reference proteome</keyword>
<dbReference type="GO" id="GO:0140359">
    <property type="term" value="F:ABC-type transporter activity"/>
    <property type="evidence" value="ECO:0007669"/>
    <property type="project" value="InterPro"/>
</dbReference>
<feature type="transmembrane region" description="Helical" evidence="11">
    <location>
        <begin position="878"/>
        <end position="895"/>
    </location>
</feature>
<dbReference type="HOGENOM" id="CLU_000604_17_2_1"/>
<name>K3W853_GLOUD</name>
<keyword evidence="9 11" id="KW-0472">Membrane</keyword>
<feature type="domain" description="ABC transmembrane type-1" evidence="13">
    <location>
        <begin position="730"/>
        <end position="1021"/>
    </location>
</feature>
<feature type="transmembrane region" description="Helical" evidence="11">
    <location>
        <begin position="728"/>
        <end position="751"/>
    </location>
</feature>
<evidence type="ECO:0008006" key="16">
    <source>
        <dbReference type="Google" id="ProtNLM"/>
    </source>
</evidence>
<dbReference type="Gene3D" id="1.20.1560.10">
    <property type="entry name" value="ABC transporter type 1, transmembrane domain"/>
    <property type="match status" value="2"/>
</dbReference>
<dbReference type="FunFam" id="3.40.50.300:FF:000251">
    <property type="entry name" value="ABC transporter B family member 19"/>
    <property type="match status" value="2"/>
</dbReference>
<evidence type="ECO:0000259" key="12">
    <source>
        <dbReference type="PROSITE" id="PS50893"/>
    </source>
</evidence>
<evidence type="ECO:0000256" key="6">
    <source>
        <dbReference type="ARBA" id="ARBA00022741"/>
    </source>
</evidence>
<dbReference type="CDD" id="cd03249">
    <property type="entry name" value="ABC_MTABC3_MDL1_MDL2"/>
    <property type="match status" value="2"/>
</dbReference>
<keyword evidence="7" id="KW-0067">ATP-binding</keyword>
<dbReference type="InterPro" id="IPR027417">
    <property type="entry name" value="P-loop_NTPase"/>
</dbReference>
<dbReference type="Proteomes" id="UP000019132">
    <property type="component" value="Unassembled WGS sequence"/>
</dbReference>
<dbReference type="InterPro" id="IPR011527">
    <property type="entry name" value="ABC1_TM_dom"/>
</dbReference>
<feature type="transmembrane region" description="Helical" evidence="11">
    <location>
        <begin position="118"/>
        <end position="143"/>
    </location>
</feature>
<feature type="domain" description="ABC transporter" evidence="12">
    <location>
        <begin position="1056"/>
        <end position="1294"/>
    </location>
</feature>
<dbReference type="Pfam" id="PF00664">
    <property type="entry name" value="ABC_membrane"/>
    <property type="match status" value="2"/>
</dbReference>
<keyword evidence="4 11" id="KW-0812">Transmembrane</keyword>
<dbReference type="InterPro" id="IPR003593">
    <property type="entry name" value="AAA+_ATPase"/>
</dbReference>
<organism evidence="14 15">
    <name type="scientific">Globisporangium ultimum (strain ATCC 200006 / CBS 805.95 / DAOM BR144)</name>
    <name type="common">Pythium ultimum</name>
    <dbReference type="NCBI Taxonomy" id="431595"/>
    <lineage>
        <taxon>Eukaryota</taxon>
        <taxon>Sar</taxon>
        <taxon>Stramenopiles</taxon>
        <taxon>Oomycota</taxon>
        <taxon>Peronosporomycetes</taxon>
        <taxon>Pythiales</taxon>
        <taxon>Pythiaceae</taxon>
        <taxon>Globisporangium</taxon>
    </lineage>
</organism>
<keyword evidence="6" id="KW-0547">Nucleotide-binding</keyword>
<feature type="transmembrane region" description="Helical" evidence="11">
    <location>
        <begin position="299"/>
        <end position="324"/>
    </location>
</feature>
<keyword evidence="8 11" id="KW-1133">Transmembrane helix</keyword>
<dbReference type="Gene3D" id="3.40.50.300">
    <property type="entry name" value="P-loop containing nucleotide triphosphate hydrolases"/>
    <property type="match status" value="2"/>
</dbReference>
<feature type="transmembrane region" description="Helical" evidence="11">
    <location>
        <begin position="344"/>
        <end position="362"/>
    </location>
</feature>
<reference evidence="14" key="3">
    <citation type="submission" date="2015-02" db="UniProtKB">
        <authorList>
            <consortium name="EnsemblProtists"/>
        </authorList>
    </citation>
    <scope>IDENTIFICATION</scope>
    <source>
        <strain evidence="14">DAOM BR144</strain>
    </source>
</reference>
<feature type="region of interest" description="Disordered" evidence="10">
    <location>
        <begin position="667"/>
        <end position="709"/>
    </location>
</feature>
<dbReference type="PROSITE" id="PS50893">
    <property type="entry name" value="ABC_TRANSPORTER_2"/>
    <property type="match status" value="2"/>
</dbReference>
<protein>
    <recommendedName>
        <fullName evidence="16">Bile salt export pump</fullName>
    </recommendedName>
</protein>
<dbReference type="SMART" id="SM00382">
    <property type="entry name" value="AAA"/>
    <property type="match status" value="2"/>
</dbReference>
<dbReference type="PROSITE" id="PS50929">
    <property type="entry name" value="ABC_TM1F"/>
    <property type="match status" value="2"/>
</dbReference>
<dbReference type="PANTHER" id="PTHR24222:SF76">
    <property type="entry name" value="MYCOBACTIN IMPORT ATP-BINDING_PERMEASE PROTEIN IRTB"/>
    <property type="match status" value="1"/>
</dbReference>
<feature type="transmembrane region" description="Helical" evidence="11">
    <location>
        <begin position="220"/>
        <end position="238"/>
    </location>
</feature>
<comment type="similarity">
    <text evidence="2">Belongs to the ABC transporter superfamily. ABCB family. Multidrug resistance exporter (TC 3.A.1.201) subfamily.</text>
</comment>
<dbReference type="InterPro" id="IPR039421">
    <property type="entry name" value="Type_1_exporter"/>
</dbReference>
<dbReference type="InterPro" id="IPR036640">
    <property type="entry name" value="ABC1_TM_sf"/>
</dbReference>
<dbReference type="STRING" id="431595.K3W853"/>
<evidence type="ECO:0000256" key="2">
    <source>
        <dbReference type="ARBA" id="ARBA00007577"/>
    </source>
</evidence>
<evidence type="ECO:0000256" key="1">
    <source>
        <dbReference type="ARBA" id="ARBA00004141"/>
    </source>
</evidence>
<dbReference type="GO" id="GO:0005524">
    <property type="term" value="F:ATP binding"/>
    <property type="evidence" value="ECO:0007669"/>
    <property type="project" value="UniProtKB-KW"/>
</dbReference>
<feature type="transmembrane region" description="Helical" evidence="11">
    <location>
        <begin position="771"/>
        <end position="791"/>
    </location>
</feature>
<proteinExistence type="inferred from homology"/>
<evidence type="ECO:0000256" key="5">
    <source>
        <dbReference type="ARBA" id="ARBA00022737"/>
    </source>
</evidence>
<evidence type="ECO:0000256" key="4">
    <source>
        <dbReference type="ARBA" id="ARBA00022692"/>
    </source>
</evidence>
<dbReference type="EMBL" id="GL376620">
    <property type="status" value="NOT_ANNOTATED_CDS"/>
    <property type="molecule type" value="Genomic_DNA"/>
</dbReference>
<evidence type="ECO:0000256" key="8">
    <source>
        <dbReference type="ARBA" id="ARBA00022989"/>
    </source>
</evidence>
<dbReference type="SUPFAM" id="SSF90123">
    <property type="entry name" value="ABC transporter transmembrane region"/>
    <property type="match status" value="2"/>
</dbReference>
<dbReference type="InParanoid" id="K3W853"/>
<dbReference type="OMA" id="YFVAYAT"/>
<comment type="subcellular location">
    <subcellularLocation>
        <location evidence="1">Membrane</location>
        <topology evidence="1">Multi-pass membrane protein</topology>
    </subcellularLocation>
</comment>
<feature type="transmembrane region" description="Helical" evidence="11">
    <location>
        <begin position="71"/>
        <end position="98"/>
    </location>
</feature>
<feature type="compositionally biased region" description="Polar residues" evidence="10">
    <location>
        <begin position="667"/>
        <end position="681"/>
    </location>
</feature>
<dbReference type="PANTHER" id="PTHR24222">
    <property type="entry name" value="ABC TRANSPORTER B FAMILY"/>
    <property type="match status" value="1"/>
</dbReference>
<sequence length="1300" mass="140382">MADIRSAADATTTDYVVAATPRAGTDGNRLEVNFDHVDNPQESASKQASTTDGQLVPLGELFSYADSTDKLLMFAGTIGGLGAGLAQPLQIVLFGDIINSFNPATPPDPADMRDDINSVALNFVILGVSVIVAGFFQVACWSMTASRQAKRIRSAYVSAIITKEIGWFDVNEPMQLATRVADSSVTIQEGMGRKVGDGLQFFSMAFSGITIGLIKGWELALILLAFTPFIAFTAYLAMKVLSTATQSGIESYGKAGAIAQESLSNIRTVHMFNSIQHFIHKYDEALGLSTKAGIKKGFAVGWGTGLMFFTVFCTYACGLFYGAVKVANDRLDGNNCVGSGCYDGGRVLTVFFAVIMGAMALGQAGPSAQAIFSARAAAFNVFDVIKRASLIDPLSESGKKLEEVTGEIEIDSVSFAYPSRPEVVVCNNYSLKIKAGETVALVGPSGSGKSTIVSLLERFYDPLSGSVKVDGVDVRELNVKWLREQVGLVGQEPSLFATSIMENIRYGAPSATDDQVIEASKMANAYNFIKEFPQGFATEVGERGTQLSGGQKQRIAIARAIIKNPPILLLDEATSALDTESERIVQESLDSLLAASKRTTIIVAHRLSTIRNADRIAVHSGGSIVEIGSHDELMALPNGHYRMLVEAQNRSQSDGLHEKFDDYASATRSADTNLQRSSSLVQMKRSMSKVSVHDKGDVGTEDSEDGDENAPQVSIARLWKMTLPEWKFMVMGSFGAIVNASVFPVWGVMLTKMTVLFFQYSKTKHEMLVDARYWSLGFIGLGIVFGLSIVMQHYGFGVASQKLVARVRLAAFSAMLRQEVGWFDLDENSSGALVSRLATDSATLQAMTSDTLNQGLVNLTTLGIAFAIAFYYSWQMTLALLGTSPILIFSSYIQTQKMSGTINNKKDNDADTAAGSILSEAIGSIRTVASFSMEKALNTVYVGYLDESKQADTKVGIVGGLAFGFSQGVMFLNMAFLFWLGGKWVSDDIITFEDMFMVIMVIMLSTFAVGMAAQGATDAAKAKKAASRVFKIIDRVPEIDSTSSTGIVLPHVNGDIEFKNLTFTYPSRPDAQIYKNYSLKIARGQTVALVGASGSGKSTAISLLERFYDPTSGTVTLDGTNLRDLSLPWVRERISLVSQEPVLFAGTIAENIAMGKPGATREEVMDAARKANAFDFINNFPNGFDTDVGDRGAQVSGGQKQRIAIARAILRDPEVLLLDEATSALDNESERVVQESLDRLLASKQRTTIIVAHRLSTIRNADVIAVTQDGAIVEQGTHDELMRVPDGIYKLLVSRQMRAV</sequence>
<dbReference type="GO" id="GO:0016887">
    <property type="term" value="F:ATP hydrolysis activity"/>
    <property type="evidence" value="ECO:0007669"/>
    <property type="project" value="InterPro"/>
</dbReference>
<evidence type="ECO:0000313" key="14">
    <source>
        <dbReference type="EnsemblProtists" id="PYU1_T001144"/>
    </source>
</evidence>
<reference evidence="15" key="1">
    <citation type="journal article" date="2010" name="Genome Biol.">
        <title>Genome sequence of the necrotrophic plant pathogen Pythium ultimum reveals original pathogenicity mechanisms and effector repertoire.</title>
        <authorList>
            <person name="Levesque C.A."/>
            <person name="Brouwer H."/>
            <person name="Cano L."/>
            <person name="Hamilton J.P."/>
            <person name="Holt C."/>
            <person name="Huitema E."/>
            <person name="Raffaele S."/>
            <person name="Robideau G.P."/>
            <person name="Thines M."/>
            <person name="Win J."/>
            <person name="Zerillo M.M."/>
            <person name="Beakes G.W."/>
            <person name="Boore J.L."/>
            <person name="Busam D."/>
            <person name="Dumas B."/>
            <person name="Ferriera S."/>
            <person name="Fuerstenberg S.I."/>
            <person name="Gachon C.M."/>
            <person name="Gaulin E."/>
            <person name="Govers F."/>
            <person name="Grenville-Briggs L."/>
            <person name="Horner N."/>
            <person name="Hostetler J."/>
            <person name="Jiang R.H."/>
            <person name="Johnson J."/>
            <person name="Krajaejun T."/>
            <person name="Lin H."/>
            <person name="Meijer H.J."/>
            <person name="Moore B."/>
            <person name="Morris P."/>
            <person name="Phuntmart V."/>
            <person name="Puiu D."/>
            <person name="Shetty J."/>
            <person name="Stajich J.E."/>
            <person name="Tripathy S."/>
            <person name="Wawra S."/>
            <person name="van West P."/>
            <person name="Whitty B.R."/>
            <person name="Coutinho P.M."/>
            <person name="Henrissat B."/>
            <person name="Martin F."/>
            <person name="Thomas P.D."/>
            <person name="Tyler B.M."/>
            <person name="De Vries R.P."/>
            <person name="Kamoun S."/>
            <person name="Yandell M."/>
            <person name="Tisserat N."/>
            <person name="Buell C.R."/>
        </authorList>
    </citation>
    <scope>NUCLEOTIDE SEQUENCE</scope>
    <source>
        <strain evidence="15">DAOM:BR144</strain>
    </source>
</reference>
<dbReference type="InterPro" id="IPR017871">
    <property type="entry name" value="ABC_transporter-like_CS"/>
</dbReference>
<accession>K3W853</accession>
<evidence type="ECO:0000256" key="10">
    <source>
        <dbReference type="SAM" id="MobiDB-lite"/>
    </source>
</evidence>
<evidence type="ECO:0000259" key="13">
    <source>
        <dbReference type="PROSITE" id="PS50929"/>
    </source>
</evidence>
<dbReference type="eggNOG" id="KOG0055">
    <property type="taxonomic scope" value="Eukaryota"/>
</dbReference>
<feature type="transmembrane region" description="Helical" evidence="11">
    <location>
        <begin position="955"/>
        <end position="980"/>
    </location>
</feature>
<evidence type="ECO:0000256" key="7">
    <source>
        <dbReference type="ARBA" id="ARBA00022840"/>
    </source>
</evidence>
<dbReference type="EnsemblProtists" id="PYU1_T001144">
    <property type="protein sequence ID" value="PYU1_T001144"/>
    <property type="gene ID" value="PYU1_G001144"/>
</dbReference>
<dbReference type="InterPro" id="IPR003439">
    <property type="entry name" value="ABC_transporter-like_ATP-bd"/>
</dbReference>
<feature type="domain" description="ABC transporter" evidence="12">
    <location>
        <begin position="408"/>
        <end position="646"/>
    </location>
</feature>
<dbReference type="VEuPathDB" id="FungiDB:PYU1_G001144"/>
<feature type="compositionally biased region" description="Acidic residues" evidence="10">
    <location>
        <begin position="699"/>
        <end position="708"/>
    </location>
</feature>
<evidence type="ECO:0000256" key="11">
    <source>
        <dbReference type="SAM" id="Phobius"/>
    </source>
</evidence>
<dbReference type="CDD" id="cd18578">
    <property type="entry name" value="ABC_6TM_Pgp_ABCB1_D2_like"/>
    <property type="match status" value="1"/>
</dbReference>
<dbReference type="GO" id="GO:0005886">
    <property type="term" value="C:plasma membrane"/>
    <property type="evidence" value="ECO:0007669"/>
    <property type="project" value="TreeGrafter"/>
</dbReference>
<feature type="transmembrane region" description="Helical" evidence="11">
    <location>
        <begin position="995"/>
        <end position="1013"/>
    </location>
</feature>
<dbReference type="Pfam" id="PF00005">
    <property type="entry name" value="ABC_tran"/>
    <property type="match status" value="2"/>
</dbReference>
<dbReference type="PROSITE" id="PS00211">
    <property type="entry name" value="ABC_TRANSPORTER_1"/>
    <property type="match status" value="2"/>
</dbReference>
<dbReference type="SUPFAM" id="SSF52540">
    <property type="entry name" value="P-loop containing nucleoside triphosphate hydrolases"/>
    <property type="match status" value="2"/>
</dbReference>
<evidence type="ECO:0000313" key="15">
    <source>
        <dbReference type="Proteomes" id="UP000019132"/>
    </source>
</evidence>
<dbReference type="FunFam" id="1.20.1560.10:FF:000018">
    <property type="entry name" value="ATP-binding cassette subfamily B member 11"/>
    <property type="match status" value="1"/>
</dbReference>
<reference evidence="15" key="2">
    <citation type="submission" date="2010-04" db="EMBL/GenBank/DDBJ databases">
        <authorList>
            <person name="Buell R."/>
            <person name="Hamilton J."/>
            <person name="Hostetler J."/>
        </authorList>
    </citation>
    <scope>NUCLEOTIDE SEQUENCE [LARGE SCALE GENOMIC DNA]</scope>
    <source>
        <strain evidence="15">DAOM:BR144</strain>
    </source>
</reference>
<keyword evidence="5" id="KW-0677">Repeat</keyword>
<dbReference type="CDD" id="cd18577">
    <property type="entry name" value="ABC_6TM_Pgp_ABCB1_D1_like"/>
    <property type="match status" value="1"/>
</dbReference>
<keyword evidence="3" id="KW-0813">Transport</keyword>
<feature type="domain" description="ABC transmembrane type-1" evidence="13">
    <location>
        <begin position="74"/>
        <end position="373"/>
    </location>
</feature>